<dbReference type="InterPro" id="IPR006140">
    <property type="entry name" value="D-isomer_DH_NAD-bd"/>
</dbReference>
<dbReference type="Pfam" id="PF02826">
    <property type="entry name" value="2-Hacid_dh_C"/>
    <property type="match status" value="1"/>
</dbReference>
<accession>A0ABW3QJX3</accession>
<name>A0ABW3QJX3_9BACT</name>
<protein>
    <submittedName>
        <fullName evidence="6">D-2-hydroxyacid dehydrogenase</fullName>
    </submittedName>
</protein>
<keyword evidence="2" id="KW-0520">NAD</keyword>
<dbReference type="Pfam" id="PF00389">
    <property type="entry name" value="2-Hacid_dh"/>
    <property type="match status" value="1"/>
</dbReference>
<dbReference type="InterPro" id="IPR036291">
    <property type="entry name" value="NAD(P)-bd_dom_sf"/>
</dbReference>
<keyword evidence="7" id="KW-1185">Reference proteome</keyword>
<organism evidence="6 7">
    <name type="scientific">Larkinella insperata</name>
    <dbReference type="NCBI Taxonomy" id="332158"/>
    <lineage>
        <taxon>Bacteria</taxon>
        <taxon>Pseudomonadati</taxon>
        <taxon>Bacteroidota</taxon>
        <taxon>Cytophagia</taxon>
        <taxon>Cytophagales</taxon>
        <taxon>Spirosomataceae</taxon>
        <taxon>Larkinella</taxon>
    </lineage>
</organism>
<feature type="domain" description="D-isomer specific 2-hydroxyacid dehydrogenase catalytic" evidence="4">
    <location>
        <begin position="41"/>
        <end position="328"/>
    </location>
</feature>
<dbReference type="Gene3D" id="3.40.50.720">
    <property type="entry name" value="NAD(P)-binding Rossmann-like Domain"/>
    <property type="match status" value="2"/>
</dbReference>
<dbReference type="SUPFAM" id="SSF51735">
    <property type="entry name" value="NAD(P)-binding Rossmann-fold domains"/>
    <property type="match status" value="1"/>
</dbReference>
<comment type="similarity">
    <text evidence="3">Belongs to the D-isomer specific 2-hydroxyacid dehydrogenase family.</text>
</comment>
<sequence length="337" mass="37628">MLNVLIDMPIHEPVLRQLRELPGVSVDVVARPEEKTRPLPTAQIQDCEVLFCTFLPENHAEMQRLKLVQISSAGYSQLFGKNLRERGIRACNSLGVFDVPIAEWNIAMMINLARDLRGLVRNQEGRIWDRSARFQHEIRGSVVGIWGYGGIGRETARLAKALGMTVHVLVRQPVQKRETEFCVPGTGDPEGTLPDRIFYGPEKEDFLRSVDFLVMALPQTATTTGLVGEAELRLLKPTAFVLNPARGPLIQETALLKALQEGWIAGAALDTHYQYPLPPDHPLWAFPNVFLTPHISGSSLSPRFLERVSSIFLENVKRYQQGATLLNELTADQLAGH</sequence>
<feature type="domain" description="D-isomer specific 2-hydroxyacid dehydrogenase NAD-binding" evidence="5">
    <location>
        <begin position="106"/>
        <end position="296"/>
    </location>
</feature>
<dbReference type="RefSeq" id="WP_265989707.1">
    <property type="nucleotide sequence ID" value="NZ_CP110973.1"/>
</dbReference>
<evidence type="ECO:0000256" key="2">
    <source>
        <dbReference type="ARBA" id="ARBA00023027"/>
    </source>
</evidence>
<evidence type="ECO:0000256" key="1">
    <source>
        <dbReference type="ARBA" id="ARBA00023002"/>
    </source>
</evidence>
<dbReference type="CDD" id="cd05300">
    <property type="entry name" value="2-Hacid_dh_1"/>
    <property type="match status" value="1"/>
</dbReference>
<dbReference type="PANTHER" id="PTHR43333:SF1">
    <property type="entry name" value="D-ISOMER SPECIFIC 2-HYDROXYACID DEHYDROGENASE NAD-BINDING DOMAIN-CONTAINING PROTEIN"/>
    <property type="match status" value="1"/>
</dbReference>
<evidence type="ECO:0000259" key="5">
    <source>
        <dbReference type="Pfam" id="PF02826"/>
    </source>
</evidence>
<evidence type="ECO:0000259" key="4">
    <source>
        <dbReference type="Pfam" id="PF00389"/>
    </source>
</evidence>
<proteinExistence type="inferred from homology"/>
<gene>
    <name evidence="6" type="ORF">ACFQ4C_04015</name>
</gene>
<dbReference type="EMBL" id="JBHTLP010000002">
    <property type="protein sequence ID" value="MFD1140255.1"/>
    <property type="molecule type" value="Genomic_DNA"/>
</dbReference>
<dbReference type="Proteomes" id="UP001597116">
    <property type="component" value="Unassembled WGS sequence"/>
</dbReference>
<evidence type="ECO:0000313" key="6">
    <source>
        <dbReference type="EMBL" id="MFD1140255.1"/>
    </source>
</evidence>
<reference evidence="7" key="1">
    <citation type="journal article" date="2019" name="Int. J. Syst. Evol. Microbiol.">
        <title>The Global Catalogue of Microorganisms (GCM) 10K type strain sequencing project: providing services to taxonomists for standard genome sequencing and annotation.</title>
        <authorList>
            <consortium name="The Broad Institute Genomics Platform"/>
            <consortium name="The Broad Institute Genome Sequencing Center for Infectious Disease"/>
            <person name="Wu L."/>
            <person name="Ma J."/>
        </authorList>
    </citation>
    <scope>NUCLEOTIDE SEQUENCE [LARGE SCALE GENOMIC DNA]</scope>
    <source>
        <strain evidence="7">CCUG 55608</strain>
    </source>
</reference>
<comment type="caution">
    <text evidence="6">The sequence shown here is derived from an EMBL/GenBank/DDBJ whole genome shotgun (WGS) entry which is preliminary data.</text>
</comment>
<keyword evidence="1 3" id="KW-0560">Oxidoreductase</keyword>
<evidence type="ECO:0000256" key="3">
    <source>
        <dbReference type="RuleBase" id="RU003719"/>
    </source>
</evidence>
<dbReference type="InterPro" id="IPR006139">
    <property type="entry name" value="D-isomer_2_OHA_DH_cat_dom"/>
</dbReference>
<dbReference type="PANTHER" id="PTHR43333">
    <property type="entry name" value="2-HACID_DH_C DOMAIN-CONTAINING PROTEIN"/>
    <property type="match status" value="1"/>
</dbReference>
<evidence type="ECO:0000313" key="7">
    <source>
        <dbReference type="Proteomes" id="UP001597116"/>
    </source>
</evidence>
<dbReference type="SUPFAM" id="SSF52283">
    <property type="entry name" value="Formate/glycerate dehydrogenase catalytic domain-like"/>
    <property type="match status" value="1"/>
</dbReference>